<keyword evidence="3" id="KW-1185">Reference proteome</keyword>
<feature type="region of interest" description="Disordered" evidence="1">
    <location>
        <begin position="473"/>
        <end position="515"/>
    </location>
</feature>
<feature type="compositionally biased region" description="Polar residues" evidence="1">
    <location>
        <begin position="46"/>
        <end position="57"/>
    </location>
</feature>
<reference evidence="2" key="1">
    <citation type="journal article" date="2023" name="Mol. Phylogenet. Evol.">
        <title>Genome-scale phylogeny and comparative genomics of the fungal order Sordariales.</title>
        <authorList>
            <person name="Hensen N."/>
            <person name="Bonometti L."/>
            <person name="Westerberg I."/>
            <person name="Brannstrom I.O."/>
            <person name="Guillou S."/>
            <person name="Cros-Aarteil S."/>
            <person name="Calhoun S."/>
            <person name="Haridas S."/>
            <person name="Kuo A."/>
            <person name="Mondo S."/>
            <person name="Pangilinan J."/>
            <person name="Riley R."/>
            <person name="LaButti K."/>
            <person name="Andreopoulos B."/>
            <person name="Lipzen A."/>
            <person name="Chen C."/>
            <person name="Yan M."/>
            <person name="Daum C."/>
            <person name="Ng V."/>
            <person name="Clum A."/>
            <person name="Steindorff A."/>
            <person name="Ohm R.A."/>
            <person name="Martin F."/>
            <person name="Silar P."/>
            <person name="Natvig D.O."/>
            <person name="Lalanne C."/>
            <person name="Gautier V."/>
            <person name="Ament-Velasquez S.L."/>
            <person name="Kruys A."/>
            <person name="Hutchinson M.I."/>
            <person name="Powell A.J."/>
            <person name="Barry K."/>
            <person name="Miller A.N."/>
            <person name="Grigoriev I.V."/>
            <person name="Debuchy R."/>
            <person name="Gladieux P."/>
            <person name="Hiltunen Thoren M."/>
            <person name="Johannesson H."/>
        </authorList>
    </citation>
    <scope>NUCLEOTIDE SEQUENCE</scope>
    <source>
        <strain evidence="2">PSN243</strain>
    </source>
</reference>
<accession>A0AAV9GDU7</accession>
<evidence type="ECO:0000256" key="1">
    <source>
        <dbReference type="SAM" id="MobiDB-lite"/>
    </source>
</evidence>
<dbReference type="EMBL" id="MU865953">
    <property type="protein sequence ID" value="KAK4446989.1"/>
    <property type="molecule type" value="Genomic_DNA"/>
</dbReference>
<feature type="region of interest" description="Disordered" evidence="1">
    <location>
        <begin position="572"/>
        <end position="599"/>
    </location>
</feature>
<feature type="region of interest" description="Disordered" evidence="1">
    <location>
        <begin position="1"/>
        <end position="117"/>
    </location>
</feature>
<organism evidence="2 3">
    <name type="scientific">Podospora aff. communis PSN243</name>
    <dbReference type="NCBI Taxonomy" id="3040156"/>
    <lineage>
        <taxon>Eukaryota</taxon>
        <taxon>Fungi</taxon>
        <taxon>Dikarya</taxon>
        <taxon>Ascomycota</taxon>
        <taxon>Pezizomycotina</taxon>
        <taxon>Sordariomycetes</taxon>
        <taxon>Sordariomycetidae</taxon>
        <taxon>Sordariales</taxon>
        <taxon>Podosporaceae</taxon>
        <taxon>Podospora</taxon>
    </lineage>
</organism>
<feature type="region of interest" description="Disordered" evidence="1">
    <location>
        <begin position="131"/>
        <end position="158"/>
    </location>
</feature>
<feature type="region of interest" description="Disordered" evidence="1">
    <location>
        <begin position="345"/>
        <end position="369"/>
    </location>
</feature>
<dbReference type="PANTHER" id="PTHR38166:SF1">
    <property type="entry name" value="C2H2-TYPE DOMAIN-CONTAINING PROTEIN"/>
    <property type="match status" value="1"/>
</dbReference>
<gene>
    <name evidence="2" type="ORF">QBC34DRAFT_410737</name>
</gene>
<protein>
    <recommendedName>
        <fullName evidence="4">C2H2-type domain-containing protein</fullName>
    </recommendedName>
</protein>
<proteinExistence type="predicted"/>
<comment type="caution">
    <text evidence="2">The sequence shown here is derived from an EMBL/GenBank/DDBJ whole genome shotgun (WGS) entry which is preliminary data.</text>
</comment>
<evidence type="ECO:0008006" key="4">
    <source>
        <dbReference type="Google" id="ProtNLM"/>
    </source>
</evidence>
<dbReference type="Proteomes" id="UP001321760">
    <property type="component" value="Unassembled WGS sequence"/>
</dbReference>
<name>A0AAV9GDU7_9PEZI</name>
<feature type="compositionally biased region" description="Low complexity" evidence="1">
    <location>
        <begin position="479"/>
        <end position="513"/>
    </location>
</feature>
<feature type="compositionally biased region" description="Basic and acidic residues" evidence="1">
    <location>
        <begin position="84"/>
        <end position="104"/>
    </location>
</feature>
<dbReference type="AlphaFoldDB" id="A0AAV9GDU7"/>
<feature type="region of interest" description="Disordered" evidence="1">
    <location>
        <begin position="207"/>
        <end position="276"/>
    </location>
</feature>
<feature type="compositionally biased region" description="Polar residues" evidence="1">
    <location>
        <begin position="1"/>
        <end position="12"/>
    </location>
</feature>
<feature type="compositionally biased region" description="Low complexity" evidence="1">
    <location>
        <begin position="214"/>
        <end position="232"/>
    </location>
</feature>
<feature type="compositionally biased region" description="Low complexity" evidence="1">
    <location>
        <begin position="59"/>
        <end position="73"/>
    </location>
</feature>
<feature type="compositionally biased region" description="Basic residues" evidence="1">
    <location>
        <begin position="105"/>
        <end position="116"/>
    </location>
</feature>
<sequence>MDIQALDTNSRLAGSRKHPSREPPKVHQSLALRSRDRSTSSLPSSEPTTIETNLDSETTPRTQSTNPTSSTPSFQVHLPLNCHPPRDQTKNAESRPDAPSDSSHHGQRRHRGPSHYRRQEVVIVQDRNPEFRTTHPTPYMGAYPRQRERGSGLSSTPAGCDQLSPLNLLIQDSTSPRSILENKRRVEDWVEDAAGIIGRLLSPDHGGSLRSHHAASIGAAKSSPSSTSTNGSQLGKSDKKNTKKQPRGLDKIPEESEDEQEQGGGQQPGPDKGKRKATDSLFVCPYFKYNSMKYVGKEWRSCCGPGWAEIRRMKEHLYTHHRQPKHWCRRCGECFEDAKTLDGHAKQEKPCAPQSTPPMDGFDEQQESQLRSRKREFVCLSEAEKWRKTYTILFPHVPQENIPSPFYHYEEVHRPSSLSDYEDFASRKTDGDLRAMLEQRLETDVGITEPEAKRRAVDWFKSMNRKLLGDFRRSRRRASTSTSATRPTIYQSTRSTAPPASSSPRDSSRQPTPGLIADEGLLDIYSEIDAEDLLLGQFDGFHSLGELLPLEDFELGYFSHLPLTLEVEVPSTDSGYGTMTGSSTTNESGVCPPESGDES</sequence>
<reference evidence="2" key="2">
    <citation type="submission" date="2023-05" db="EMBL/GenBank/DDBJ databases">
        <authorList>
            <consortium name="Lawrence Berkeley National Laboratory"/>
            <person name="Steindorff A."/>
            <person name="Hensen N."/>
            <person name="Bonometti L."/>
            <person name="Westerberg I."/>
            <person name="Brannstrom I.O."/>
            <person name="Guillou S."/>
            <person name="Cros-Aarteil S."/>
            <person name="Calhoun S."/>
            <person name="Haridas S."/>
            <person name="Kuo A."/>
            <person name="Mondo S."/>
            <person name="Pangilinan J."/>
            <person name="Riley R."/>
            <person name="Labutti K."/>
            <person name="Andreopoulos B."/>
            <person name="Lipzen A."/>
            <person name="Chen C."/>
            <person name="Yanf M."/>
            <person name="Daum C."/>
            <person name="Ng V."/>
            <person name="Clum A."/>
            <person name="Ohm R."/>
            <person name="Martin F."/>
            <person name="Silar P."/>
            <person name="Natvig D."/>
            <person name="Lalanne C."/>
            <person name="Gautier V."/>
            <person name="Ament-Velasquez S.L."/>
            <person name="Kruys A."/>
            <person name="Hutchinson M.I."/>
            <person name="Powell A.J."/>
            <person name="Barry K."/>
            <person name="Miller A.N."/>
            <person name="Grigoriev I.V."/>
            <person name="Debuchy R."/>
            <person name="Gladieux P."/>
            <person name="Thoren M.H."/>
            <person name="Johannesson H."/>
        </authorList>
    </citation>
    <scope>NUCLEOTIDE SEQUENCE</scope>
    <source>
        <strain evidence="2">PSN243</strain>
    </source>
</reference>
<evidence type="ECO:0000313" key="2">
    <source>
        <dbReference type="EMBL" id="KAK4446989.1"/>
    </source>
</evidence>
<feature type="compositionally biased region" description="Low complexity" evidence="1">
    <location>
        <begin position="572"/>
        <end position="585"/>
    </location>
</feature>
<evidence type="ECO:0000313" key="3">
    <source>
        <dbReference type="Proteomes" id="UP001321760"/>
    </source>
</evidence>
<dbReference type="PANTHER" id="PTHR38166">
    <property type="entry name" value="C2H2-TYPE DOMAIN-CONTAINING PROTEIN-RELATED"/>
    <property type="match status" value="1"/>
</dbReference>